<dbReference type="Pfam" id="PF03401">
    <property type="entry name" value="TctC"/>
    <property type="match status" value="1"/>
</dbReference>
<reference evidence="3" key="1">
    <citation type="submission" date="2022-03" db="EMBL/GenBank/DDBJ databases">
        <authorList>
            <person name="Woo C.Y."/>
        </authorList>
    </citation>
    <scope>NUCLEOTIDE SEQUENCE</scope>
    <source>
        <strain evidence="3">CYS-02</strain>
    </source>
</reference>
<dbReference type="InterPro" id="IPR005064">
    <property type="entry name" value="BUG"/>
</dbReference>
<organism evidence="3 4">
    <name type="scientific">Variovorax terrae</name>
    <dbReference type="NCBI Taxonomy" id="2923278"/>
    <lineage>
        <taxon>Bacteria</taxon>
        <taxon>Pseudomonadati</taxon>
        <taxon>Pseudomonadota</taxon>
        <taxon>Betaproteobacteria</taxon>
        <taxon>Burkholderiales</taxon>
        <taxon>Comamonadaceae</taxon>
        <taxon>Variovorax</taxon>
    </lineage>
</organism>
<dbReference type="Proteomes" id="UP001139447">
    <property type="component" value="Unassembled WGS sequence"/>
</dbReference>
<proteinExistence type="inferred from homology"/>
<evidence type="ECO:0000313" key="4">
    <source>
        <dbReference type="Proteomes" id="UP001139447"/>
    </source>
</evidence>
<keyword evidence="2" id="KW-0732">Signal</keyword>
<accession>A0A9X1VUP7</accession>
<evidence type="ECO:0000313" key="3">
    <source>
        <dbReference type="EMBL" id="MCJ0764201.1"/>
    </source>
</evidence>
<keyword evidence="4" id="KW-1185">Reference proteome</keyword>
<dbReference type="SUPFAM" id="SSF53850">
    <property type="entry name" value="Periplasmic binding protein-like II"/>
    <property type="match status" value="1"/>
</dbReference>
<dbReference type="InterPro" id="IPR042100">
    <property type="entry name" value="Bug_dom1"/>
</dbReference>
<dbReference type="PANTHER" id="PTHR42928">
    <property type="entry name" value="TRICARBOXYLATE-BINDING PROTEIN"/>
    <property type="match status" value="1"/>
</dbReference>
<feature type="chain" id="PRO_5040865985" evidence="2">
    <location>
        <begin position="26"/>
        <end position="326"/>
    </location>
</feature>
<dbReference type="EMBL" id="JALGBI010000001">
    <property type="protein sequence ID" value="MCJ0764201.1"/>
    <property type="molecule type" value="Genomic_DNA"/>
</dbReference>
<sequence>MDSLLRRLGAALCIAMCGAATGAFAADDYPSRPIRMIVPYGPGGSTDLLGRMLAQRLGTVLGQQVVIENNGGAGSTIGTGVVARAQPDGYTLGLLDTAFAINPSLYAKLPYDSLRDFDFLSVVATATGVLVVNARRVKARTVAEIVAQAKANPDQLNFASAGAGTVIHLHGETFKTAAGIKLLHVPYKGAGPATADLLGGQVDMMFSLPGLVVQQVRTGVLAPIAVTGNRRSPLMPEVPSFAEAGYPSVDAVSLWVVAAPKGLPKERHDRLVEAIGKALEGPDMQARLAESAFERTVVPHPQSVVFVQQQMNKFAAAVKASGATAE</sequence>
<dbReference type="PIRSF" id="PIRSF017082">
    <property type="entry name" value="YflP"/>
    <property type="match status" value="1"/>
</dbReference>
<comment type="similarity">
    <text evidence="1">Belongs to the UPF0065 (bug) family.</text>
</comment>
<feature type="signal peptide" evidence="2">
    <location>
        <begin position="1"/>
        <end position="25"/>
    </location>
</feature>
<name>A0A9X1VUP7_9BURK</name>
<dbReference type="Gene3D" id="3.40.190.150">
    <property type="entry name" value="Bordetella uptake gene, domain 1"/>
    <property type="match status" value="1"/>
</dbReference>
<comment type="caution">
    <text evidence="3">The sequence shown here is derived from an EMBL/GenBank/DDBJ whole genome shotgun (WGS) entry which is preliminary data.</text>
</comment>
<evidence type="ECO:0000256" key="1">
    <source>
        <dbReference type="ARBA" id="ARBA00006987"/>
    </source>
</evidence>
<dbReference type="PANTHER" id="PTHR42928:SF5">
    <property type="entry name" value="BLR1237 PROTEIN"/>
    <property type="match status" value="1"/>
</dbReference>
<evidence type="ECO:0000256" key="2">
    <source>
        <dbReference type="SAM" id="SignalP"/>
    </source>
</evidence>
<dbReference type="CDD" id="cd13578">
    <property type="entry name" value="PBP2_Bug27"/>
    <property type="match status" value="1"/>
</dbReference>
<protein>
    <submittedName>
        <fullName evidence="3">Tripartite tricarboxylate transporter substrate binding protein</fullName>
    </submittedName>
</protein>
<dbReference type="AlphaFoldDB" id="A0A9X1VUP7"/>
<dbReference type="Gene3D" id="3.40.190.10">
    <property type="entry name" value="Periplasmic binding protein-like II"/>
    <property type="match status" value="1"/>
</dbReference>
<dbReference type="RefSeq" id="WP_243306776.1">
    <property type="nucleotide sequence ID" value="NZ_JALGBI010000001.1"/>
</dbReference>
<gene>
    <name evidence="3" type="ORF">MMF98_13380</name>
</gene>